<name>A0ACC2P2S7_9HYME</name>
<reference evidence="1" key="1">
    <citation type="submission" date="2023-04" db="EMBL/GenBank/DDBJ databases">
        <title>A chromosome-level genome assembly of the parasitoid wasp Eretmocerus hayati.</title>
        <authorList>
            <person name="Zhong Y."/>
            <person name="Liu S."/>
            <person name="Liu Y."/>
        </authorList>
    </citation>
    <scope>NUCLEOTIDE SEQUENCE</scope>
    <source>
        <strain evidence="1">ZJU_SS_LIU_2023</strain>
    </source>
</reference>
<evidence type="ECO:0000313" key="1">
    <source>
        <dbReference type="EMBL" id="KAJ8677624.1"/>
    </source>
</evidence>
<evidence type="ECO:0000313" key="2">
    <source>
        <dbReference type="Proteomes" id="UP001239111"/>
    </source>
</evidence>
<keyword evidence="2" id="KW-1185">Reference proteome</keyword>
<dbReference type="Proteomes" id="UP001239111">
    <property type="component" value="Chromosome 2"/>
</dbReference>
<sequence>MTRYGVNTAQGERERVGVVNSHDPLRFGNRYPLYQCIPQFTSSDRITEHLYNKNKATTVGLQAASLLSRGDELLVEDATHTGHELAEKESYLIMARGLIDANWGIIESPMYSMKEGCFTIACSWLFISQNNTRNRQGQETYRHRDMLSSIYN</sequence>
<gene>
    <name evidence="1" type="ORF">QAD02_013411</name>
</gene>
<proteinExistence type="predicted"/>
<dbReference type="EMBL" id="CM056742">
    <property type="protein sequence ID" value="KAJ8677624.1"/>
    <property type="molecule type" value="Genomic_DNA"/>
</dbReference>
<organism evidence="1 2">
    <name type="scientific">Eretmocerus hayati</name>
    <dbReference type="NCBI Taxonomy" id="131215"/>
    <lineage>
        <taxon>Eukaryota</taxon>
        <taxon>Metazoa</taxon>
        <taxon>Ecdysozoa</taxon>
        <taxon>Arthropoda</taxon>
        <taxon>Hexapoda</taxon>
        <taxon>Insecta</taxon>
        <taxon>Pterygota</taxon>
        <taxon>Neoptera</taxon>
        <taxon>Endopterygota</taxon>
        <taxon>Hymenoptera</taxon>
        <taxon>Apocrita</taxon>
        <taxon>Proctotrupomorpha</taxon>
        <taxon>Chalcidoidea</taxon>
        <taxon>Aphelinidae</taxon>
        <taxon>Aphelininae</taxon>
        <taxon>Eretmocerus</taxon>
    </lineage>
</organism>
<comment type="caution">
    <text evidence="1">The sequence shown here is derived from an EMBL/GenBank/DDBJ whole genome shotgun (WGS) entry which is preliminary data.</text>
</comment>
<protein>
    <submittedName>
        <fullName evidence="1">Uncharacterized protein</fullName>
    </submittedName>
</protein>
<accession>A0ACC2P2S7</accession>